<reference evidence="1" key="1">
    <citation type="thesis" date="2020" institute="ProQuest LLC" country="789 East Eisenhower Parkway, Ann Arbor, MI, USA">
        <title>Comparative Genomics and Chromosome Evolution.</title>
        <authorList>
            <person name="Mudd A.B."/>
        </authorList>
    </citation>
    <scope>NUCLEOTIDE SEQUENCE</scope>
    <source>
        <strain evidence="1">HN-11 Male</strain>
        <tissue evidence="1">Kidney and liver</tissue>
    </source>
</reference>
<proteinExistence type="predicted"/>
<keyword evidence="2" id="KW-1185">Reference proteome</keyword>
<evidence type="ECO:0000313" key="2">
    <source>
        <dbReference type="Proteomes" id="UP000770717"/>
    </source>
</evidence>
<gene>
    <name evidence="1" type="ORF">GDO78_013961</name>
</gene>
<organism evidence="1 2">
    <name type="scientific">Eleutherodactylus coqui</name>
    <name type="common">Puerto Rican coqui</name>
    <dbReference type="NCBI Taxonomy" id="57060"/>
    <lineage>
        <taxon>Eukaryota</taxon>
        <taxon>Metazoa</taxon>
        <taxon>Chordata</taxon>
        <taxon>Craniata</taxon>
        <taxon>Vertebrata</taxon>
        <taxon>Euteleostomi</taxon>
        <taxon>Amphibia</taxon>
        <taxon>Batrachia</taxon>
        <taxon>Anura</taxon>
        <taxon>Neobatrachia</taxon>
        <taxon>Hyloidea</taxon>
        <taxon>Eleutherodactylidae</taxon>
        <taxon>Eleutherodactylinae</taxon>
        <taxon>Eleutherodactylus</taxon>
        <taxon>Eleutherodactylus</taxon>
    </lineage>
</organism>
<dbReference type="AlphaFoldDB" id="A0A8J6EF56"/>
<protein>
    <submittedName>
        <fullName evidence="1">Uncharacterized protein</fullName>
    </submittedName>
</protein>
<comment type="caution">
    <text evidence="1">The sequence shown here is derived from an EMBL/GenBank/DDBJ whole genome shotgun (WGS) entry which is preliminary data.</text>
</comment>
<dbReference type="Proteomes" id="UP000770717">
    <property type="component" value="Unassembled WGS sequence"/>
</dbReference>
<accession>A0A8J6EF56</accession>
<name>A0A8J6EF56_ELECQ</name>
<dbReference type="EMBL" id="WNTK01001100">
    <property type="protein sequence ID" value="KAG9467965.1"/>
    <property type="molecule type" value="Genomic_DNA"/>
</dbReference>
<sequence>MMALPLPPDHYTHHFSVRLLSNARTTIHRQFGTGSCSFSISPLPIITGWGQISSAECLFFGPVIDGDWGEKNPPYLVPSQYPYLQLS</sequence>
<evidence type="ECO:0000313" key="1">
    <source>
        <dbReference type="EMBL" id="KAG9467965.1"/>
    </source>
</evidence>